<dbReference type="InterPro" id="IPR003781">
    <property type="entry name" value="CoA-bd"/>
</dbReference>
<evidence type="ECO:0000259" key="1">
    <source>
        <dbReference type="SMART" id="SM00881"/>
    </source>
</evidence>
<proteinExistence type="predicted"/>
<evidence type="ECO:0000313" key="3">
    <source>
        <dbReference type="Proteomes" id="UP000257240"/>
    </source>
</evidence>
<dbReference type="AlphaFoldDB" id="A0A101FJJ0"/>
<organism evidence="2 3">
    <name type="scientific">Thermodesulfobacterium commune</name>
    <dbReference type="NCBI Taxonomy" id="1741"/>
    <lineage>
        <taxon>Bacteria</taxon>
        <taxon>Pseudomonadati</taxon>
        <taxon>Thermodesulfobacteriota</taxon>
        <taxon>Thermodesulfobacteria</taxon>
        <taxon>Thermodesulfobacteriales</taxon>
        <taxon>Thermodesulfobacteriaceae</taxon>
        <taxon>Thermodesulfobacterium</taxon>
    </lineage>
</organism>
<sequence length="149" mass="17057">MTEQCSLPDYTDLSQEILEIPKKYKRLAIVGASHNPDRPSYQVMEYLLKEGFEVVPINPVREEILGKKVYPSLSQLPEELYPEVVIIFRKPEMVLPIVEEALALKPKVIWMQEGVINEEAKKLAEAHGIKVVMNKCFKKVHLIGKKMGQ</sequence>
<reference evidence="2 3" key="1">
    <citation type="journal article" date="2018" name="Nat. Biotechnol.">
        <title>A standardized bacterial taxonomy based on genome phylogeny substantially revises the tree of life.</title>
        <authorList>
            <person name="Parks D.H."/>
            <person name="Chuvochina M."/>
            <person name="Waite D.W."/>
            <person name="Rinke C."/>
            <person name="Skarshewski A."/>
            <person name="Chaumeil P.A."/>
            <person name="Hugenholtz P."/>
        </authorList>
    </citation>
    <scope>NUCLEOTIDE SEQUENCE [LARGE SCALE GENOMIC DNA]</scope>
    <source>
        <strain evidence="2">UBA12529</strain>
    </source>
</reference>
<feature type="domain" description="CoA-binding" evidence="1">
    <location>
        <begin position="21"/>
        <end position="115"/>
    </location>
</feature>
<dbReference type="RefSeq" id="WP_038060142.1">
    <property type="nucleotide sequence ID" value="NZ_DAINLL010000011.1"/>
</dbReference>
<dbReference type="EMBL" id="DLVE01000076">
    <property type="protein sequence ID" value="HAA84306.1"/>
    <property type="molecule type" value="Genomic_DNA"/>
</dbReference>
<comment type="caution">
    <text evidence="2">The sequence shown here is derived from an EMBL/GenBank/DDBJ whole genome shotgun (WGS) entry which is preliminary data.</text>
</comment>
<dbReference type="Proteomes" id="UP000257240">
    <property type="component" value="Unassembled WGS sequence"/>
</dbReference>
<name>A0A101FJJ0_9BACT</name>
<dbReference type="Pfam" id="PF13380">
    <property type="entry name" value="CoA_binding_2"/>
    <property type="match status" value="1"/>
</dbReference>
<dbReference type="Gene3D" id="3.40.50.720">
    <property type="entry name" value="NAD(P)-binding Rossmann-like Domain"/>
    <property type="match status" value="1"/>
</dbReference>
<dbReference type="PANTHER" id="PTHR33303:SF2">
    <property type="entry name" value="COA-BINDING DOMAIN-CONTAINING PROTEIN"/>
    <property type="match status" value="1"/>
</dbReference>
<dbReference type="InterPro" id="IPR036291">
    <property type="entry name" value="NAD(P)-bd_dom_sf"/>
</dbReference>
<evidence type="ECO:0000313" key="2">
    <source>
        <dbReference type="EMBL" id="HAA84306.1"/>
    </source>
</evidence>
<dbReference type="SUPFAM" id="SSF51735">
    <property type="entry name" value="NAD(P)-binding Rossmann-fold domains"/>
    <property type="match status" value="1"/>
</dbReference>
<protein>
    <submittedName>
        <fullName evidence="2">CoA-binding protein</fullName>
    </submittedName>
</protein>
<gene>
    <name evidence="2" type="ORF">DCE01_05955</name>
</gene>
<dbReference type="PANTHER" id="PTHR33303">
    <property type="entry name" value="CYTOPLASMIC PROTEIN-RELATED"/>
    <property type="match status" value="1"/>
</dbReference>
<dbReference type="SMART" id="SM00881">
    <property type="entry name" value="CoA_binding"/>
    <property type="match status" value="1"/>
</dbReference>
<accession>A0A101FJJ0</accession>